<proteinExistence type="inferred from homology"/>
<evidence type="ECO:0000313" key="8">
    <source>
        <dbReference type="Proteomes" id="UP000199611"/>
    </source>
</evidence>
<dbReference type="PANTHER" id="PTHR43104:SF2">
    <property type="entry name" value="L-2-HYDROXYGLUTARATE DEHYDROGENASE, MITOCHONDRIAL"/>
    <property type="match status" value="1"/>
</dbReference>
<dbReference type="Gene3D" id="3.30.9.10">
    <property type="entry name" value="D-Amino Acid Oxidase, subunit A, domain 2"/>
    <property type="match status" value="1"/>
</dbReference>
<dbReference type="STRING" id="39841.SAMN05660836_00819"/>
<gene>
    <name evidence="7" type="ORF">SAMN05660836_00819</name>
</gene>
<dbReference type="EMBL" id="FOUU01000002">
    <property type="protein sequence ID" value="SFM60727.1"/>
    <property type="molecule type" value="Genomic_DNA"/>
</dbReference>
<sequence length="408" mass="45708">MLEAKAEILIVGAGILGLTVARELIRRGADRIIIVEKESEVGLHASGRNSGVLHGGVYYTPDSLKAKSCLRGNMLMKEYCAERGIPCVENGKVIVTSREKEIPVLEELERRARANGASVEMLDEKSLREIEPAARTVGKALWVKNTAAVEPKDVLKALVKDLIRSRRVSLRFTTAFDSLLGSGKARTTKGTISFDYFVNTAGAYSDVIAHRFGLAGEYRLVPFKGIYRKLNPRTPLASQINGNIYPVPDLRNPFLGVHFSRNVRGEVYVGPTAMPAFGREHYGILRGINGEAFRFFWYDWMLFMSQPSFRRVALTEPMKYFKSRFYRDAAKLLRGLSPHDLLPSNKSGIRPQLVNRKTKKLEMDFILLRDASAVHVLNPISPAFTSSMDLAEKICDALEGRHEYKTRS</sequence>
<evidence type="ECO:0000313" key="7">
    <source>
        <dbReference type="EMBL" id="SFM60727.1"/>
    </source>
</evidence>
<keyword evidence="2" id="KW-0285">Flavoprotein</keyword>
<dbReference type="InterPro" id="IPR036188">
    <property type="entry name" value="FAD/NAD-bd_sf"/>
</dbReference>
<dbReference type="Gene3D" id="3.50.50.60">
    <property type="entry name" value="FAD/NAD(P)-binding domain"/>
    <property type="match status" value="1"/>
</dbReference>
<keyword evidence="3" id="KW-0274">FAD</keyword>
<dbReference type="InterPro" id="IPR006076">
    <property type="entry name" value="FAD-dep_OxRdtase"/>
</dbReference>
<evidence type="ECO:0000259" key="6">
    <source>
        <dbReference type="Pfam" id="PF01266"/>
    </source>
</evidence>
<dbReference type="SUPFAM" id="SSF51905">
    <property type="entry name" value="FAD/NAD(P)-binding domain"/>
    <property type="match status" value="1"/>
</dbReference>
<evidence type="ECO:0000256" key="3">
    <source>
        <dbReference type="ARBA" id="ARBA00022827"/>
    </source>
</evidence>
<protein>
    <submittedName>
        <fullName evidence="7">L-2-hydroxyglutarate oxidase LhgO</fullName>
    </submittedName>
</protein>
<dbReference type="NCBIfam" id="NF008726">
    <property type="entry name" value="PRK11728.1"/>
    <property type="match status" value="1"/>
</dbReference>
<accession>A0A1I4S8B1</accession>
<organism evidence="7 8">
    <name type="scientific">Thermodesulforhabdus norvegica</name>
    <dbReference type="NCBI Taxonomy" id="39841"/>
    <lineage>
        <taxon>Bacteria</taxon>
        <taxon>Pseudomonadati</taxon>
        <taxon>Thermodesulfobacteriota</taxon>
        <taxon>Syntrophobacteria</taxon>
        <taxon>Syntrophobacterales</taxon>
        <taxon>Thermodesulforhabdaceae</taxon>
        <taxon>Thermodesulforhabdus</taxon>
    </lineage>
</organism>
<feature type="domain" description="FAD dependent oxidoreductase" evidence="6">
    <location>
        <begin position="8"/>
        <end position="307"/>
    </location>
</feature>
<comment type="similarity">
    <text evidence="5">Belongs to the L2HGDH family.</text>
</comment>
<dbReference type="AlphaFoldDB" id="A0A1I4S8B1"/>
<dbReference type="GO" id="GO:0047545">
    <property type="term" value="F:(S)-2-hydroxyglutarate dehydrogenase activity"/>
    <property type="evidence" value="ECO:0007669"/>
    <property type="project" value="TreeGrafter"/>
</dbReference>
<reference evidence="8" key="1">
    <citation type="submission" date="2016-10" db="EMBL/GenBank/DDBJ databases">
        <authorList>
            <person name="Varghese N."/>
            <person name="Submissions S."/>
        </authorList>
    </citation>
    <scope>NUCLEOTIDE SEQUENCE [LARGE SCALE GENOMIC DNA]</scope>
    <source>
        <strain evidence="8">DSM 9990</strain>
    </source>
</reference>
<dbReference type="RefSeq" id="WP_093393687.1">
    <property type="nucleotide sequence ID" value="NZ_FOUU01000002.1"/>
</dbReference>
<dbReference type="OrthoDB" id="9801699at2"/>
<evidence type="ECO:0000256" key="4">
    <source>
        <dbReference type="ARBA" id="ARBA00023002"/>
    </source>
</evidence>
<keyword evidence="4" id="KW-0560">Oxidoreductase</keyword>
<dbReference type="Proteomes" id="UP000199611">
    <property type="component" value="Unassembled WGS sequence"/>
</dbReference>
<dbReference type="Pfam" id="PF01266">
    <property type="entry name" value="DAO"/>
    <property type="match status" value="1"/>
</dbReference>
<evidence type="ECO:0000256" key="2">
    <source>
        <dbReference type="ARBA" id="ARBA00022630"/>
    </source>
</evidence>
<name>A0A1I4S8B1_9BACT</name>
<comment type="cofactor">
    <cofactor evidence="1">
        <name>FAD</name>
        <dbReference type="ChEBI" id="CHEBI:57692"/>
    </cofactor>
</comment>
<evidence type="ECO:0000256" key="1">
    <source>
        <dbReference type="ARBA" id="ARBA00001974"/>
    </source>
</evidence>
<dbReference type="PANTHER" id="PTHR43104">
    <property type="entry name" value="L-2-HYDROXYGLUTARATE DEHYDROGENASE, MITOCHONDRIAL"/>
    <property type="match status" value="1"/>
</dbReference>
<evidence type="ECO:0000256" key="5">
    <source>
        <dbReference type="ARBA" id="ARBA00037941"/>
    </source>
</evidence>
<keyword evidence="8" id="KW-1185">Reference proteome</keyword>
<dbReference type="GO" id="GO:0005737">
    <property type="term" value="C:cytoplasm"/>
    <property type="evidence" value="ECO:0007669"/>
    <property type="project" value="TreeGrafter"/>
</dbReference>